<gene>
    <name evidence="2" type="ORF">AS156_04030</name>
</gene>
<proteinExistence type="predicted"/>
<comment type="caution">
    <text evidence="2">The sequence shown here is derived from an EMBL/GenBank/DDBJ whole genome shotgun (WGS) entry which is preliminary data.</text>
</comment>
<name>A0A109JXD8_9BRAD</name>
<dbReference type="Proteomes" id="UP000057737">
    <property type="component" value="Unassembled WGS sequence"/>
</dbReference>
<evidence type="ECO:0000256" key="1">
    <source>
        <dbReference type="SAM" id="MobiDB-lite"/>
    </source>
</evidence>
<evidence type="ECO:0000313" key="2">
    <source>
        <dbReference type="EMBL" id="KWV56654.1"/>
    </source>
</evidence>
<dbReference type="AlphaFoldDB" id="A0A109JXD8"/>
<dbReference type="EMBL" id="LNCU01000047">
    <property type="protein sequence ID" value="KWV56654.1"/>
    <property type="molecule type" value="Genomic_DNA"/>
</dbReference>
<feature type="region of interest" description="Disordered" evidence="1">
    <location>
        <begin position="151"/>
        <end position="201"/>
    </location>
</feature>
<protein>
    <recommendedName>
        <fullName evidence="4">DUF1036 domain-containing protein</fullName>
    </recommendedName>
</protein>
<dbReference type="OrthoDB" id="9806840at2"/>
<reference evidence="2 3" key="1">
    <citation type="submission" date="2015-11" db="EMBL/GenBank/DDBJ databases">
        <title>Draft Genome Sequence of the Strain BR 10303 (Bradyrhizobium sp.) isolated from nodules of Centrolobium paraense.</title>
        <authorList>
            <person name="Zelli J.E."/>
            <person name="Simoes-Araujo J.L."/>
            <person name="Barauna A.C."/>
            <person name="Silva K."/>
        </authorList>
    </citation>
    <scope>NUCLEOTIDE SEQUENCE [LARGE SCALE GENOMIC DNA]</scope>
    <source>
        <strain evidence="2 3">BR 10303</strain>
    </source>
</reference>
<keyword evidence="3" id="KW-1185">Reference proteome</keyword>
<evidence type="ECO:0008006" key="4">
    <source>
        <dbReference type="Google" id="ProtNLM"/>
    </source>
</evidence>
<dbReference type="Pfam" id="PF06282">
    <property type="entry name" value="DUF1036"/>
    <property type="match status" value="1"/>
</dbReference>
<dbReference type="RefSeq" id="WP_066506374.1">
    <property type="nucleotide sequence ID" value="NZ_LNCU01000047.1"/>
</dbReference>
<sequence length="201" mass="21391">MSPTDSSPSAARAIRLFLAGVLPMLALVAACLWTSPAAADFRLCNNTSSRVGIALGYKDAEGWTTEGWWNVSSRACETLLRGNLVARYYYIYALDYDRGGEWSGQAFMCSRDKEFTIKGTENCLARGFDRTGFFEVDTGEQRAWTVQLTEANEQQPQKLPGMPGGVAPGSPGAMPGLPNPPAAAPPGASGLPPAATPGNKQ</sequence>
<organism evidence="2 3">
    <name type="scientific">Bradyrhizobium macuxiense</name>
    <dbReference type="NCBI Taxonomy" id="1755647"/>
    <lineage>
        <taxon>Bacteria</taxon>
        <taxon>Pseudomonadati</taxon>
        <taxon>Pseudomonadota</taxon>
        <taxon>Alphaproteobacteria</taxon>
        <taxon>Hyphomicrobiales</taxon>
        <taxon>Nitrobacteraceae</taxon>
        <taxon>Bradyrhizobium</taxon>
    </lineage>
</organism>
<evidence type="ECO:0000313" key="3">
    <source>
        <dbReference type="Proteomes" id="UP000057737"/>
    </source>
</evidence>
<accession>A0A109JXD8</accession>
<dbReference type="InterPro" id="IPR009380">
    <property type="entry name" value="DUF1036"/>
</dbReference>
<feature type="compositionally biased region" description="Low complexity" evidence="1">
    <location>
        <begin position="185"/>
        <end position="201"/>
    </location>
</feature>